<gene>
    <name evidence="2" type="ORF">X808_9520</name>
</gene>
<dbReference type="PATRIC" id="fig|1433287.3.peg.949"/>
<name>W0QCA7_9PAST</name>
<protein>
    <recommendedName>
        <fullName evidence="1">Abortive infection protein-like C-terminal domain-containing protein</fullName>
    </recommendedName>
</protein>
<dbReference type="STRING" id="1433287.X808_9520"/>
<reference evidence="2 3" key="1">
    <citation type="submission" date="2013-12" db="EMBL/GenBank/DDBJ databases">
        <title>Annotation of the Mannheimia varigena USDA-ARS-USMARC-1296 complete genome.</title>
        <authorList>
            <person name="Harhay G.P."/>
            <person name="Clawson M.L."/>
            <person name="Murray R.W."/>
            <person name="Lubbers B.V."/>
            <person name="Heaton M.P."/>
            <person name="Chitko-Mckown C.G."/>
            <person name="Harhay D.M."/>
            <person name="Smith T.P.L."/>
        </authorList>
    </citation>
    <scope>NUCLEOTIDE SEQUENCE [LARGE SCALE GENOMIC DNA]</scope>
    <source>
        <strain evidence="2 3">USDA-ARS-USMARC-1296</strain>
    </source>
</reference>
<organism evidence="2 3">
    <name type="scientific">Mannheimia varigena USDA-ARS-USMARC-1296</name>
    <dbReference type="NCBI Taxonomy" id="1433287"/>
    <lineage>
        <taxon>Bacteria</taxon>
        <taxon>Pseudomonadati</taxon>
        <taxon>Pseudomonadota</taxon>
        <taxon>Gammaproteobacteria</taxon>
        <taxon>Pasteurellales</taxon>
        <taxon>Pasteurellaceae</taxon>
        <taxon>Mannheimia</taxon>
    </lineage>
</organism>
<dbReference type="eggNOG" id="COG0515">
    <property type="taxonomic scope" value="Bacteria"/>
</dbReference>
<accession>W0QCA7</accession>
<proteinExistence type="predicted"/>
<sequence length="254" mass="28846">MLNEELYVQIESMKNLLISRATGGKESNVEFTTLRKLILDNQAIEALLPTFIKTCSTLEQFWGFISCKYNTYADRRDYLNQEFQLLINFVERSLSSPADEIITEGLQKIDITHIQSTWEKALERRNSDPEGAITIARTLLETVCKHILDDMEISYDDNADFPKLYRETAKRLNIAPSQHSEKILKQIFSGCVSIIEGLGSLRNSLSDSHGKGKNYIKPEPTHAALAVNLSGTLASYLLMTWESQKTQSDLNNNY</sequence>
<dbReference type="HOGENOM" id="CLU_1097453_0_0_6"/>
<dbReference type="KEGG" id="mvi:X808_9520"/>
<keyword evidence="3" id="KW-1185">Reference proteome</keyword>
<dbReference type="Proteomes" id="UP000066995">
    <property type="component" value="Chromosome"/>
</dbReference>
<dbReference type="OrthoDB" id="5497289at2"/>
<dbReference type="Pfam" id="PF14355">
    <property type="entry name" value="Abi_C"/>
    <property type="match status" value="1"/>
</dbReference>
<evidence type="ECO:0000313" key="2">
    <source>
        <dbReference type="EMBL" id="AHG75475.1"/>
    </source>
</evidence>
<feature type="domain" description="Abortive infection protein-like C-terminal" evidence="1">
    <location>
        <begin position="162"/>
        <end position="238"/>
    </location>
</feature>
<evidence type="ECO:0000313" key="3">
    <source>
        <dbReference type="Proteomes" id="UP000066995"/>
    </source>
</evidence>
<dbReference type="AlphaFoldDB" id="W0QCA7"/>
<evidence type="ECO:0000259" key="1">
    <source>
        <dbReference type="Pfam" id="PF14355"/>
    </source>
</evidence>
<dbReference type="EMBL" id="CP006943">
    <property type="protein sequence ID" value="AHG75475.1"/>
    <property type="molecule type" value="Genomic_DNA"/>
</dbReference>
<dbReference type="InterPro" id="IPR026001">
    <property type="entry name" value="Abi-like_C"/>
</dbReference>
<dbReference type="RefSeq" id="WP_025217199.1">
    <property type="nucleotide sequence ID" value="NZ_CP006943.1"/>
</dbReference>